<dbReference type="Gene3D" id="1.10.1200.10">
    <property type="entry name" value="ACP-like"/>
    <property type="match status" value="2"/>
</dbReference>
<dbReference type="Proteomes" id="UP000094936">
    <property type="component" value="Unassembled WGS sequence"/>
</dbReference>
<dbReference type="Pfam" id="PF00501">
    <property type="entry name" value="AMP-binding"/>
    <property type="match status" value="1"/>
</dbReference>
<feature type="domain" description="Ketosynthase family 3 (KS3)" evidence="15">
    <location>
        <begin position="8"/>
        <end position="433"/>
    </location>
</feature>
<dbReference type="Gene3D" id="3.30.559.30">
    <property type="entry name" value="Nonribosomal peptide synthetase, condensation domain"/>
    <property type="match status" value="1"/>
</dbReference>
<dbReference type="SUPFAM" id="SSF53335">
    <property type="entry name" value="S-adenosyl-L-methionine-dependent methyltransferases"/>
    <property type="match status" value="1"/>
</dbReference>
<dbReference type="InterPro" id="IPR050091">
    <property type="entry name" value="PKS_NRPS_Biosynth_Enz"/>
</dbReference>
<dbReference type="InterPro" id="IPR016039">
    <property type="entry name" value="Thiolase-like"/>
</dbReference>
<comment type="pathway">
    <text evidence="2">Siderophore biosynthesis.</text>
</comment>
<dbReference type="InterPro" id="IPR014031">
    <property type="entry name" value="Ketoacyl_synth_C"/>
</dbReference>
<reference evidence="16 17" key="1">
    <citation type="submission" date="2016-05" db="EMBL/GenBank/DDBJ databases">
        <title>Genomic Taxonomy of the Vibrionaceae.</title>
        <authorList>
            <person name="Gomez-Gil B."/>
            <person name="Enciso-Ibarra J."/>
        </authorList>
    </citation>
    <scope>NUCLEOTIDE SEQUENCE [LARGE SCALE GENOMIC DNA]</scope>
    <source>
        <strain evidence="16 17">CAIM 1920</strain>
    </source>
</reference>
<proteinExistence type="inferred from homology"/>
<evidence type="ECO:0008006" key="18">
    <source>
        <dbReference type="Google" id="ProtNLM"/>
    </source>
</evidence>
<dbReference type="NCBIfam" id="TIGR01733">
    <property type="entry name" value="AA-adenyl-dom"/>
    <property type="match status" value="1"/>
</dbReference>
<dbReference type="SMART" id="SM00822">
    <property type="entry name" value="PKS_KR"/>
    <property type="match status" value="1"/>
</dbReference>
<sequence>MTSVTEHPDAIAIIGMAGRFPQANDIDEFWRNLVDGVESINTFSADELRESGFDESDIQRENFIGAAAILDDIDMFDADFFQCTAYEATMLDPQQRFFLQCCWHALEHGGYRPDVAGDVGVFAGAGISTYLLAAAPKTTGGGLTKLLQLLMGNDKDYLASRVSYKLDLTGPSICVQSACSTSLLAVHTAAQSLLNGECRMALAGGVDISVPQKMGYEYQEGMIFSPDGHCRAFDADAKGTVAGNGAGVVLLKRLDDALKDGDNIMAVIRGSAVNNDGANKIGYTAPSIQGQAKVVADALALADVSVESIDYIEAHGTGTALGDPIEVRALTQVFRSETQANQFCGLGSVKTNIGHLNAAAGIASLIKTVMALKHGKIPPSLHYQQPNPEIDFANSPFYVNNCLQNWPERAHPRRAGVSSFGFGGTNVHMVLEQAPVKSENSNTLQGPVLIPLSATSEPQLKELAQKYIHCLEQTEPPELASISFTAMEGRKHFTHRLALLSDSTSTLTKQLNDFVANKSVSQGWQGSESDSKMIAALFTGQGAQYPDMAKDLYQQQRHFRDALNKCAKGLEQWLDAPLLDVLFGRKEDQALLAQTAYAQPALFAVEYALYEMWTSAGVEFSHVAGHSVGEIVAACVAGVLSLDDALTLIAARGRLIQSLPAEAGGMVAVFSDRKTIETLLLNYPSLTIAAENGPRHQVISGEKDKLDNVVREISACDIESRALNVSHAFHSSMLDSILDEFENVVASLTLNPPKIPVVSNVYGRTLTDDEITQPAYWRAHVREPVLFQDGVRELERLGVDVYVECGPHPVLSRMGPSCLIDSNQDVPNEKWLHSLHHQQHDKAQMLKCAAALYSAGVDIRWAELEDHQHCQRVPLPGYPFARERYWLSDVDRGLQSRSADVEIPVWQSLITAGSQAAERGIESLGLSALMQQERSLIQLAQVFIVRAFREMSLFTATERFYPLETLISEGKVLPQYTQLFERFIQALVEDGLLRKQGDTYGQLSNVGDDVLPQYIEACSDAFAQNTVFETVFLQSGKQLADVLTGRMTALEAMMGNTSVDEVRDIYADLPTSRYFNNVLRETVAEWARAVPKGTPLRILEIGAGTGATSEQLLPVLPADRCQYVYTDVSPLFLQVAAQRFEQHTFVEYTLFDINKDPCSQGFDAHSFDLIVASNVLHAGDDLRKTMGYVSQLLKPGAHLLMYEIVNETLIGELTTGLLLPLVQDTDLRGIQPFMTQPQWQSLLMELGFSDFAELPGEQSEASVLGERILLAQQAQNVTRLQPASPFYQLDWQYSGISADSSASQLSEPSQWLVFADCTGQADAVTELLKGNQQTVHQILPSASSQNMRQLLETVFNKDTTEPVHLLYFWGLNSHLDLDVETEDLNRQQTDLFSDLLDLLAELSQVDKSNLRSLNIFTRGTQIPSKATDSAQIEIAQSTLWGFSQVVALGHPELKVKLIDLDHSVSDEANATQLLGQLFASESTGEYQLVLRDNDCYWPRLQSVSAPSAQSTSLPIDEDGWYLIAGGLGGLGLETADWLAGLGAKNILLIGRNKASQLAEDAVKRLRERGVNVEIGLVDITDPDALQRMVSELNQPIKGVVHSAVVRDSEQLSGMTPLERAQAVLAPKLQGAWNLHRITLDQPLDFFILYSSSVSLVPARGLPEYVAGNAFLDSLAHYRIASGLPALSVSWGAWSDVGTVADPQQLKRLEQGGLRSFSPSQALEHLNTLLNSDKPSAHFGVMDVEWPVLVQHYPEHQLNGYFSRLPGMGENKVLAQHNTLPNEADAQHDLRQVLLDETQAETRRNVLTEYLQKRVGVLLRCPADEVPVSTDLMQLGVDSLMFLDLMNGLNQTLKIQVRPNELMADLRIESICRVILDAIWNVSGTDKNDLPLKADKSQAFAPFPLTDVQQAYWIGRDQNMDLGNVACHGYLEIDCQHLDIPALQHAWNRMVSRHAMLRCIIMPDGQQRVLSEVPDYVIACDNLIYVSPKSREEKLLLFRQQLSHRVPCTSEWPLFEIRTTKIDRDTTRLHISLDNIMTDGRSIGTMLNEWIQMYRLPDQTLPELDLAFRDYVVSLEAYRETEDYQRAKTYWTERLDKVYPAPQLPLAKEAAQVSSPEFHRRSFHLSSEQWQVLKKRGAELAGLTPSGLLLSVYAQVLAYWSESPKFTLNVPTFNRMPVHPQVNDIVGEFTSLILLSLDFSDVASFRSRATSLQKQLLQDQAYDSFSGIQVLRELVRHTGSPEQANMPVVFTSTFGLAEQIDADFSDKERETQQLLGEQVYTISQTPQVYIDNHVHDHGGQLNVYWDCVDEMFPADVLDDMFAAYTELLTALANDEDIWESTHPVTLNKEQQAKRDAYNATDNPEYLPDNADLLKGFLSQVAECPDKPALITTEQQLSYHQLFDYARWVAWRLQKSGVKPGDRVALLLPKGWQQVAAVLGTLGCGATYVPLDDGLPEQRLVTLLESAVPQHIIVLSDSTLPIKLFSNIPVLPLPQWHDAEQYLNDAVDFEFISSPPQQLAYIIYTSGSTGVPKGVMVDHRGALNTVLDINTRFNVTHQDVVFGLSALNFDLSVYDIFGTLSAGASLLLPDSEGTKDAAHWVELVEKHQVTVWNSVPALCQMLLSQAASLEDSVLNSLRVVMLSGDWIPLSLPQEVSDLANRAELFSLGGATEASIWSIFYPVHKVDSRWRSIPYGMPLANQGFHVLNSQLAPCPDWVIGELYITGAGLAKGYWQDQGKTTSAFIRHPVTGEMLYRTGDTGRFHPEGHIEFLGRNDDQVKVNGYRIELGDVEASLLALPMVKETLVIAVADLSDVSGNTRPAKGAARRKQRLLAYCVINQSATTDDESAITAMKGELSRSLPDYMIPSHFILLNSMPLTANGKVNRRALPAPDLSKATNIQPSEARTATEKSLLQACQQILGRQVGLDDHFFDIGGDSLSATRLSVALKDEGLALSVRQVFMTPSLRDMASACTGSGDTKDLVTLNKYAAGQPNLFCLHGSDGDVFVFKQLADQLADHINIIGIQAPEASQAPTLEDIAAQYIQMIKQQQSSGPYYLCGFSSGGVLAWEMAKQLQRAGDTVDKVILIDSGFLPRQLVEKPLVTLTMFAASLGLPIDPLPVDELALKNLACIEHQPTSLDDFTDIDSEAVQHYLEVLSENTPLVSGVQLGADELSQRFSVFQHYVELTSQYEVKPINGVPVLLLQTLATQDTPRLDKRWQRLADEFQAMNIEGNHLTCMQAAHVANIANYIDQHVQPALDGDAVTANGDEETGNMPETLC</sequence>
<dbReference type="InterPro" id="IPR020845">
    <property type="entry name" value="AMP-binding_CS"/>
</dbReference>
<dbReference type="SUPFAM" id="SSF52777">
    <property type="entry name" value="CoA-dependent acyltransferases"/>
    <property type="match status" value="2"/>
</dbReference>
<comment type="caution">
    <text evidence="16">The sequence shown here is derived from an EMBL/GenBank/DDBJ whole genome shotgun (WGS) entry which is preliminary data.</text>
</comment>
<dbReference type="InterPro" id="IPR032821">
    <property type="entry name" value="PKS_assoc"/>
</dbReference>
<evidence type="ECO:0000256" key="10">
    <source>
        <dbReference type="ARBA" id="ARBA00022832"/>
    </source>
</evidence>
<dbReference type="InterPro" id="IPR013217">
    <property type="entry name" value="Methyltransf_12"/>
</dbReference>
<dbReference type="PROSITE" id="PS00606">
    <property type="entry name" value="KS3_1"/>
    <property type="match status" value="1"/>
</dbReference>
<organism evidence="16 17">
    <name type="scientific">Veronia pacifica</name>
    <dbReference type="NCBI Taxonomy" id="1080227"/>
    <lineage>
        <taxon>Bacteria</taxon>
        <taxon>Pseudomonadati</taxon>
        <taxon>Pseudomonadota</taxon>
        <taxon>Gammaproteobacteria</taxon>
        <taxon>Vibrionales</taxon>
        <taxon>Vibrionaceae</taxon>
        <taxon>Veronia</taxon>
    </lineage>
</organism>
<dbReference type="InterPro" id="IPR001242">
    <property type="entry name" value="Condensation_dom"/>
</dbReference>
<protein>
    <recommendedName>
        <fullName evidence="18">Carrier domain-containing protein</fullName>
    </recommendedName>
</protein>
<keyword evidence="10" id="KW-0276">Fatty acid metabolism</keyword>
<dbReference type="InterPro" id="IPR020806">
    <property type="entry name" value="PKS_PP-bd"/>
</dbReference>
<keyword evidence="17" id="KW-1185">Reference proteome</keyword>
<dbReference type="GO" id="GO:0071770">
    <property type="term" value="P:DIM/DIP cell wall layer assembly"/>
    <property type="evidence" value="ECO:0007669"/>
    <property type="project" value="TreeGrafter"/>
</dbReference>
<dbReference type="Gene3D" id="3.40.50.980">
    <property type="match status" value="2"/>
</dbReference>
<dbReference type="PROSITE" id="PS00455">
    <property type="entry name" value="AMP_BINDING"/>
    <property type="match status" value="1"/>
</dbReference>
<keyword evidence="8" id="KW-0808">Transferase</keyword>
<dbReference type="InterPro" id="IPR014030">
    <property type="entry name" value="Ketoacyl_synth_N"/>
</dbReference>
<dbReference type="SUPFAM" id="SSF47336">
    <property type="entry name" value="ACP-like"/>
    <property type="match status" value="2"/>
</dbReference>
<dbReference type="InterPro" id="IPR014043">
    <property type="entry name" value="Acyl_transferase_dom"/>
</dbReference>
<evidence type="ECO:0000256" key="6">
    <source>
        <dbReference type="ARBA" id="ARBA00022553"/>
    </source>
</evidence>
<dbReference type="InterPro" id="IPR000873">
    <property type="entry name" value="AMP-dep_synth/lig_dom"/>
</dbReference>
<dbReference type="PROSITE" id="PS50075">
    <property type="entry name" value="CARRIER"/>
    <property type="match status" value="2"/>
</dbReference>
<dbReference type="GO" id="GO:0031177">
    <property type="term" value="F:phosphopantetheine binding"/>
    <property type="evidence" value="ECO:0007669"/>
    <property type="project" value="InterPro"/>
</dbReference>
<dbReference type="FunFam" id="3.40.47.10:FF:000042">
    <property type="entry name" value="Polyketide synthase Pks13"/>
    <property type="match status" value="1"/>
</dbReference>
<dbReference type="FunFam" id="3.30.559.10:FF:000023">
    <property type="entry name" value="Non-ribosomal peptide synthetase"/>
    <property type="match status" value="1"/>
</dbReference>
<evidence type="ECO:0000256" key="3">
    <source>
        <dbReference type="ARBA" id="ARBA00005194"/>
    </source>
</evidence>
<dbReference type="SUPFAM" id="SSF56801">
    <property type="entry name" value="Acetyl-CoA synthetase-like"/>
    <property type="match status" value="1"/>
</dbReference>
<dbReference type="UniPathway" id="UPA00094"/>
<dbReference type="Pfam" id="PF16197">
    <property type="entry name" value="KAsynt_C_assoc"/>
    <property type="match status" value="1"/>
</dbReference>
<dbReference type="CDD" id="cd02440">
    <property type="entry name" value="AdoMet_MTases"/>
    <property type="match status" value="1"/>
</dbReference>
<comment type="pathway">
    <text evidence="3">Lipid metabolism; fatty acid biosynthesis.</text>
</comment>
<accession>A0A1C3EMC5</accession>
<dbReference type="SUPFAM" id="SSF51735">
    <property type="entry name" value="NAD(P)-binding Rossmann-fold domains"/>
    <property type="match status" value="2"/>
</dbReference>
<dbReference type="InterPro" id="IPR001227">
    <property type="entry name" value="Ac_transferase_dom_sf"/>
</dbReference>
<evidence type="ECO:0000259" key="15">
    <source>
        <dbReference type="PROSITE" id="PS52004"/>
    </source>
</evidence>
<dbReference type="InterPro" id="IPR018201">
    <property type="entry name" value="Ketoacyl_synth_AS"/>
</dbReference>
<evidence type="ECO:0000256" key="11">
    <source>
        <dbReference type="ARBA" id="ARBA00023098"/>
    </source>
</evidence>
<dbReference type="Pfam" id="PF00975">
    <property type="entry name" value="Thioesterase"/>
    <property type="match status" value="1"/>
</dbReference>
<comment type="similarity">
    <text evidence="13">In the C-terminal section; belongs to the NRP synthetase family.</text>
</comment>
<evidence type="ECO:0000256" key="13">
    <source>
        <dbReference type="ARBA" id="ARBA00029443"/>
    </source>
</evidence>
<feature type="domain" description="Carrier" evidence="14">
    <location>
        <begin position="1804"/>
        <end position="1878"/>
    </location>
</feature>
<dbReference type="GO" id="GO:0009403">
    <property type="term" value="P:toxin biosynthetic process"/>
    <property type="evidence" value="ECO:0007669"/>
    <property type="project" value="UniProtKB-ARBA"/>
</dbReference>
<evidence type="ECO:0000256" key="12">
    <source>
        <dbReference type="ARBA" id="ARBA00023268"/>
    </source>
</evidence>
<keyword evidence="11" id="KW-0443">Lipid metabolism</keyword>
<dbReference type="GO" id="GO:0004315">
    <property type="term" value="F:3-oxoacyl-[acyl-carrier-protein] synthase activity"/>
    <property type="evidence" value="ECO:0007669"/>
    <property type="project" value="InterPro"/>
</dbReference>
<keyword evidence="5" id="KW-0596">Phosphopantetheine</keyword>
<dbReference type="InterPro" id="IPR009081">
    <property type="entry name" value="PP-bd_ACP"/>
</dbReference>
<dbReference type="PROSITE" id="PS52004">
    <property type="entry name" value="KS3_2"/>
    <property type="match status" value="1"/>
</dbReference>
<dbReference type="OrthoDB" id="9778690at2"/>
<dbReference type="Pfam" id="PF02801">
    <property type="entry name" value="Ketoacyl-synt_C"/>
    <property type="match status" value="1"/>
</dbReference>
<dbReference type="CDD" id="cd08955">
    <property type="entry name" value="KR_2_FAS_SDR_x"/>
    <property type="match status" value="1"/>
</dbReference>
<dbReference type="SMART" id="SM00825">
    <property type="entry name" value="PKS_KS"/>
    <property type="match status" value="1"/>
</dbReference>
<dbReference type="Pfam" id="PF00698">
    <property type="entry name" value="Acyl_transf_1"/>
    <property type="match status" value="1"/>
</dbReference>
<dbReference type="GO" id="GO:0016874">
    <property type="term" value="F:ligase activity"/>
    <property type="evidence" value="ECO:0007669"/>
    <property type="project" value="UniProtKB-KW"/>
</dbReference>
<dbReference type="InterPro" id="IPR016035">
    <property type="entry name" value="Acyl_Trfase/lysoPLipase"/>
</dbReference>
<dbReference type="SUPFAM" id="SSF53901">
    <property type="entry name" value="Thiolase-like"/>
    <property type="match status" value="1"/>
</dbReference>
<dbReference type="Gene3D" id="3.30.70.3290">
    <property type="match status" value="1"/>
</dbReference>
<dbReference type="InterPro" id="IPR006162">
    <property type="entry name" value="Ppantetheine_attach_site"/>
</dbReference>
<dbReference type="InterPro" id="IPR013968">
    <property type="entry name" value="PKS_KR"/>
</dbReference>
<dbReference type="InterPro" id="IPR036291">
    <property type="entry name" value="NAD(P)-bd_dom_sf"/>
</dbReference>
<dbReference type="RefSeq" id="WP_068900457.1">
    <property type="nucleotide sequence ID" value="NZ_JBHUIF010000004.1"/>
</dbReference>
<dbReference type="PROSITE" id="PS00012">
    <property type="entry name" value="PHOSPHOPANTETHEINE"/>
    <property type="match status" value="1"/>
</dbReference>
<dbReference type="GO" id="GO:0005737">
    <property type="term" value="C:cytoplasm"/>
    <property type="evidence" value="ECO:0007669"/>
    <property type="project" value="TreeGrafter"/>
</dbReference>
<keyword evidence="6" id="KW-0597">Phosphoprotein</keyword>
<dbReference type="GO" id="GO:0006633">
    <property type="term" value="P:fatty acid biosynthetic process"/>
    <property type="evidence" value="ECO:0007669"/>
    <property type="project" value="UniProtKB-UniPathway"/>
</dbReference>
<dbReference type="SMART" id="SM00823">
    <property type="entry name" value="PKS_PP"/>
    <property type="match status" value="2"/>
</dbReference>
<dbReference type="InterPro" id="IPR023213">
    <property type="entry name" value="CAT-like_dom_sf"/>
</dbReference>
<dbReference type="SUPFAM" id="SSF53474">
    <property type="entry name" value="alpha/beta-Hydrolases"/>
    <property type="match status" value="1"/>
</dbReference>
<dbReference type="SUPFAM" id="SSF52151">
    <property type="entry name" value="FabD/lysophospholipase-like"/>
    <property type="match status" value="1"/>
</dbReference>
<dbReference type="FunFam" id="3.30.559.30:FF:000006">
    <property type="entry name" value="Yersiniabactin polyketide/non-ribosomal peptide synthetase"/>
    <property type="match status" value="1"/>
</dbReference>
<dbReference type="Gene3D" id="3.40.47.10">
    <property type="match status" value="1"/>
</dbReference>
<feature type="domain" description="Carrier" evidence="14">
    <location>
        <begin position="2901"/>
        <end position="2974"/>
    </location>
</feature>
<dbReference type="PANTHER" id="PTHR43775">
    <property type="entry name" value="FATTY ACID SYNTHASE"/>
    <property type="match status" value="1"/>
</dbReference>
<dbReference type="SMART" id="SM00827">
    <property type="entry name" value="PKS_AT"/>
    <property type="match status" value="1"/>
</dbReference>
<dbReference type="Pfam" id="PF00109">
    <property type="entry name" value="ketoacyl-synt"/>
    <property type="match status" value="1"/>
</dbReference>
<dbReference type="GO" id="GO:0004312">
    <property type="term" value="F:fatty acid synthase activity"/>
    <property type="evidence" value="ECO:0007669"/>
    <property type="project" value="TreeGrafter"/>
</dbReference>
<dbReference type="Gene3D" id="2.30.38.10">
    <property type="entry name" value="Luciferase, Domain 3"/>
    <property type="match status" value="1"/>
</dbReference>
<dbReference type="Gene3D" id="3.30.300.30">
    <property type="match status" value="1"/>
</dbReference>
<dbReference type="CDD" id="cd00833">
    <property type="entry name" value="PKS"/>
    <property type="match status" value="1"/>
</dbReference>
<dbReference type="InterPro" id="IPR057326">
    <property type="entry name" value="KR_dom"/>
</dbReference>
<evidence type="ECO:0000256" key="4">
    <source>
        <dbReference type="ARBA" id="ARBA00006484"/>
    </source>
</evidence>
<dbReference type="EMBL" id="LYBM01000008">
    <property type="protein sequence ID" value="ODA34384.1"/>
    <property type="molecule type" value="Genomic_DNA"/>
</dbReference>
<dbReference type="Gene3D" id="3.40.50.1820">
    <property type="entry name" value="alpha/beta hydrolase"/>
    <property type="match status" value="1"/>
</dbReference>
<evidence type="ECO:0000256" key="5">
    <source>
        <dbReference type="ARBA" id="ARBA00022450"/>
    </source>
</evidence>
<dbReference type="STRING" id="1080227.A8L45_06575"/>
<dbReference type="Gene3D" id="3.40.50.720">
    <property type="entry name" value="NAD(P)-binding Rossmann-like Domain"/>
    <property type="match status" value="1"/>
</dbReference>
<gene>
    <name evidence="16" type="ORF">A8L45_06575</name>
</gene>
<evidence type="ECO:0000256" key="2">
    <source>
        <dbReference type="ARBA" id="ARBA00004924"/>
    </source>
</evidence>
<dbReference type="Gene3D" id="3.30.559.10">
    <property type="entry name" value="Chloramphenicol acetyltransferase-like domain"/>
    <property type="match status" value="1"/>
</dbReference>
<keyword evidence="7" id="KW-0436">Ligase</keyword>
<dbReference type="InterPro" id="IPR029063">
    <property type="entry name" value="SAM-dependent_MTases_sf"/>
</dbReference>
<comment type="cofactor">
    <cofactor evidence="1">
        <name>pantetheine 4'-phosphate</name>
        <dbReference type="ChEBI" id="CHEBI:47942"/>
    </cofactor>
</comment>
<dbReference type="Gene3D" id="3.40.366.10">
    <property type="entry name" value="Malonyl-Coenzyme A Acyl Carrier Protein, domain 2"/>
    <property type="match status" value="1"/>
</dbReference>
<dbReference type="InterPro" id="IPR020841">
    <property type="entry name" value="PKS_Beta-ketoAc_synthase_dom"/>
</dbReference>
<dbReference type="Pfam" id="PF00550">
    <property type="entry name" value="PP-binding"/>
    <property type="match status" value="2"/>
</dbReference>
<dbReference type="InterPro" id="IPR029058">
    <property type="entry name" value="AB_hydrolase_fold"/>
</dbReference>
<evidence type="ECO:0000313" key="17">
    <source>
        <dbReference type="Proteomes" id="UP000094936"/>
    </source>
</evidence>
<comment type="similarity">
    <text evidence="4">Belongs to the short-chain dehydrogenases/reductases (SDR) family.</text>
</comment>
<evidence type="ECO:0000256" key="8">
    <source>
        <dbReference type="ARBA" id="ARBA00022679"/>
    </source>
</evidence>
<dbReference type="Pfam" id="PF08659">
    <property type="entry name" value="KR"/>
    <property type="match status" value="1"/>
</dbReference>
<dbReference type="Pfam" id="PF08242">
    <property type="entry name" value="Methyltransf_12"/>
    <property type="match status" value="1"/>
</dbReference>
<dbReference type="InterPro" id="IPR010071">
    <property type="entry name" value="AA_adenyl_dom"/>
</dbReference>
<evidence type="ECO:0000259" key="14">
    <source>
        <dbReference type="PROSITE" id="PS50075"/>
    </source>
</evidence>
<dbReference type="InterPro" id="IPR045851">
    <property type="entry name" value="AMP-bd_C_sf"/>
</dbReference>
<dbReference type="InterPro" id="IPR057737">
    <property type="entry name" value="Condensation_MtbB-like"/>
</dbReference>
<keyword evidence="9" id="KW-0677">Repeat</keyword>
<dbReference type="PANTHER" id="PTHR43775:SF37">
    <property type="entry name" value="SI:DKEY-61P9.11"/>
    <property type="match status" value="1"/>
</dbReference>
<dbReference type="InterPro" id="IPR016036">
    <property type="entry name" value="Malonyl_transacylase_ACP-bd"/>
</dbReference>
<evidence type="ECO:0000313" key="16">
    <source>
        <dbReference type="EMBL" id="ODA34384.1"/>
    </source>
</evidence>
<evidence type="ECO:0000256" key="1">
    <source>
        <dbReference type="ARBA" id="ARBA00001957"/>
    </source>
</evidence>
<keyword evidence="12" id="KW-0511">Multifunctional enzyme</keyword>
<evidence type="ECO:0000256" key="9">
    <source>
        <dbReference type="ARBA" id="ARBA00022737"/>
    </source>
</evidence>
<dbReference type="SUPFAM" id="SSF55048">
    <property type="entry name" value="Probable ACP-binding domain of malonyl-CoA ACP transacylase"/>
    <property type="match status" value="1"/>
</dbReference>
<evidence type="ECO:0000256" key="7">
    <source>
        <dbReference type="ARBA" id="ARBA00022598"/>
    </source>
</evidence>
<dbReference type="Pfam" id="PF00668">
    <property type="entry name" value="Condensation"/>
    <property type="match status" value="1"/>
</dbReference>
<dbReference type="CDD" id="cd12114">
    <property type="entry name" value="A_NRPS_TlmIV_like"/>
    <property type="match status" value="1"/>
</dbReference>
<dbReference type="CDD" id="cd19535">
    <property type="entry name" value="Cyc_NRPS"/>
    <property type="match status" value="1"/>
</dbReference>
<name>A0A1C3EMC5_9GAMM</name>
<dbReference type="InterPro" id="IPR001031">
    <property type="entry name" value="Thioesterase"/>
</dbReference>
<dbReference type="GO" id="GO:0005886">
    <property type="term" value="C:plasma membrane"/>
    <property type="evidence" value="ECO:0007669"/>
    <property type="project" value="TreeGrafter"/>
</dbReference>
<dbReference type="Gene3D" id="3.40.50.150">
    <property type="entry name" value="Vaccinia Virus protein VP39"/>
    <property type="match status" value="1"/>
</dbReference>
<dbReference type="InterPro" id="IPR036736">
    <property type="entry name" value="ACP-like_sf"/>
</dbReference>